<dbReference type="NCBIfam" id="NF010446">
    <property type="entry name" value="PRK13872.1"/>
    <property type="match status" value="1"/>
</dbReference>
<dbReference type="Gene3D" id="3.10.450.230">
    <property type="entry name" value="VirB8 protein"/>
    <property type="match status" value="1"/>
</dbReference>
<dbReference type="InterPro" id="IPR032710">
    <property type="entry name" value="NTF2-like_dom_sf"/>
</dbReference>
<dbReference type="Proteomes" id="UP000189670">
    <property type="component" value="Unassembled WGS sequence"/>
</dbReference>
<comment type="subcellular location">
    <subcellularLocation>
        <location evidence="1">Membrane</location>
        <topology evidence="1">Single-pass membrane protein</topology>
    </subcellularLocation>
</comment>
<sequence>MRAFKHTIGGWLFFATIFVLCVTVLGMIYLANQSKIIPYIVEVDTSGSVRLVGKAEQVDYQPKLETIKYFLSLFVTEIRSIPADPVLLKKHFLNAYNFVTSKGRNLLNEYARQYDPFTKQKECVISVEISNVVKMSEISYQVQWIEQTFSKNGGMIEQNQYTGIFSITFSTPRDESVLQTNPLGLYIDFFNISKNLK</sequence>
<feature type="domain" description="Bacterial virulence protein VirB8" evidence="6">
    <location>
        <begin position="12"/>
        <end position="194"/>
    </location>
</feature>
<dbReference type="Pfam" id="PF04335">
    <property type="entry name" value="VirB8"/>
    <property type="match status" value="1"/>
</dbReference>
<dbReference type="EMBL" id="ATBP01000026">
    <property type="protein sequence ID" value="ETR74022.1"/>
    <property type="molecule type" value="Genomic_DNA"/>
</dbReference>
<dbReference type="CDD" id="cd16425">
    <property type="entry name" value="TrbF"/>
    <property type="match status" value="1"/>
</dbReference>
<accession>A0A1V1PGJ3</accession>
<organism evidence="7 8">
    <name type="scientific">Candidatus Magnetoglobus multicellularis str. Araruama</name>
    <dbReference type="NCBI Taxonomy" id="890399"/>
    <lineage>
        <taxon>Bacteria</taxon>
        <taxon>Pseudomonadati</taxon>
        <taxon>Thermodesulfobacteriota</taxon>
        <taxon>Desulfobacteria</taxon>
        <taxon>Desulfobacterales</taxon>
        <taxon>Desulfobacteraceae</taxon>
        <taxon>Candidatus Magnetoglobus</taxon>
    </lineage>
</organism>
<comment type="caution">
    <text evidence="7">The sequence shown here is derived from an EMBL/GenBank/DDBJ whole genome shotgun (WGS) entry which is preliminary data.</text>
</comment>
<keyword evidence="2 5" id="KW-0812">Transmembrane</keyword>
<name>A0A1V1PGJ3_9BACT</name>
<evidence type="ECO:0000256" key="3">
    <source>
        <dbReference type="ARBA" id="ARBA00022989"/>
    </source>
</evidence>
<evidence type="ECO:0000259" key="6">
    <source>
        <dbReference type="Pfam" id="PF04335"/>
    </source>
</evidence>
<evidence type="ECO:0000256" key="1">
    <source>
        <dbReference type="ARBA" id="ARBA00004167"/>
    </source>
</evidence>
<reference evidence="8" key="1">
    <citation type="submission" date="2012-11" db="EMBL/GenBank/DDBJ databases">
        <authorList>
            <person name="Lucero-Rivera Y.E."/>
            <person name="Tovar-Ramirez D."/>
        </authorList>
    </citation>
    <scope>NUCLEOTIDE SEQUENCE [LARGE SCALE GENOMIC DNA]</scope>
    <source>
        <strain evidence="8">Araruama</strain>
    </source>
</reference>
<dbReference type="GO" id="GO:0016020">
    <property type="term" value="C:membrane"/>
    <property type="evidence" value="ECO:0007669"/>
    <property type="project" value="UniProtKB-SubCell"/>
</dbReference>
<protein>
    <submittedName>
        <fullName evidence="7">Conjugal transfer protein</fullName>
    </submittedName>
</protein>
<evidence type="ECO:0000256" key="4">
    <source>
        <dbReference type="ARBA" id="ARBA00023136"/>
    </source>
</evidence>
<feature type="transmembrane region" description="Helical" evidence="5">
    <location>
        <begin position="12"/>
        <end position="31"/>
    </location>
</feature>
<evidence type="ECO:0000313" key="7">
    <source>
        <dbReference type="EMBL" id="ETR74022.1"/>
    </source>
</evidence>
<keyword evidence="3 5" id="KW-1133">Transmembrane helix</keyword>
<evidence type="ECO:0000256" key="5">
    <source>
        <dbReference type="SAM" id="Phobius"/>
    </source>
</evidence>
<evidence type="ECO:0000313" key="8">
    <source>
        <dbReference type="Proteomes" id="UP000189670"/>
    </source>
</evidence>
<dbReference type="SUPFAM" id="SSF54427">
    <property type="entry name" value="NTF2-like"/>
    <property type="match status" value="1"/>
</dbReference>
<keyword evidence="4 5" id="KW-0472">Membrane</keyword>
<proteinExistence type="predicted"/>
<dbReference type="AlphaFoldDB" id="A0A1V1PGJ3"/>
<dbReference type="InterPro" id="IPR007430">
    <property type="entry name" value="VirB8"/>
</dbReference>
<evidence type="ECO:0000256" key="2">
    <source>
        <dbReference type="ARBA" id="ARBA00022692"/>
    </source>
</evidence>
<gene>
    <name evidence="7" type="ORF">OMM_00530</name>
</gene>
<dbReference type="InterPro" id="IPR035658">
    <property type="entry name" value="TrbF"/>
</dbReference>